<organism evidence="1 2">
    <name type="scientific">Marivirga tractuosa (strain ATCC 23168 / DSM 4126 / NBRC 15989 / NCIMB 1408 / VKM B-1430 / H-43)</name>
    <name type="common">Microscilla tractuosa</name>
    <name type="synonym">Flexibacter tractuosus</name>
    <dbReference type="NCBI Taxonomy" id="643867"/>
    <lineage>
        <taxon>Bacteria</taxon>
        <taxon>Pseudomonadati</taxon>
        <taxon>Bacteroidota</taxon>
        <taxon>Cytophagia</taxon>
        <taxon>Cytophagales</taxon>
        <taxon>Marivirgaceae</taxon>
        <taxon>Marivirga</taxon>
    </lineage>
</organism>
<gene>
    <name evidence="1" type="ordered locus">Ftrac_0249</name>
</gene>
<dbReference type="Proteomes" id="UP000008720">
    <property type="component" value="Chromosome"/>
</dbReference>
<reference evidence="1 2" key="1">
    <citation type="journal article" date="2011" name="Stand. Genomic Sci.">
        <title>Complete genome sequence of Marivirga tractuosa type strain (H-43).</title>
        <authorList>
            <person name="Pagani I."/>
            <person name="Chertkov O."/>
            <person name="Lapidus A."/>
            <person name="Lucas S."/>
            <person name="Del Rio T.G."/>
            <person name="Tice H."/>
            <person name="Copeland A."/>
            <person name="Cheng J.F."/>
            <person name="Nolan M."/>
            <person name="Saunders E."/>
            <person name="Pitluck S."/>
            <person name="Held B."/>
            <person name="Goodwin L."/>
            <person name="Liolios K."/>
            <person name="Ovchinikova G."/>
            <person name="Ivanova N."/>
            <person name="Mavromatis K."/>
            <person name="Pati A."/>
            <person name="Chen A."/>
            <person name="Palaniappan K."/>
            <person name="Land M."/>
            <person name="Hauser L."/>
            <person name="Jeffries C.D."/>
            <person name="Detter J.C."/>
            <person name="Han C."/>
            <person name="Tapia R."/>
            <person name="Ngatchou-Djao O.D."/>
            <person name="Rohde M."/>
            <person name="Goker M."/>
            <person name="Spring S."/>
            <person name="Sikorski J."/>
            <person name="Woyke T."/>
            <person name="Bristow J."/>
            <person name="Eisen J.A."/>
            <person name="Markowitz V."/>
            <person name="Hugenholtz P."/>
            <person name="Klenk H.P."/>
            <person name="Kyrpides N.C."/>
        </authorList>
    </citation>
    <scope>NUCLEOTIDE SEQUENCE [LARGE SCALE GENOMIC DNA]</scope>
    <source>
        <strain evidence="2">ATCC 23168 / DSM 4126 / NBRC 15989 / NCIMB 1408 / VKM B-1430 / H-43</strain>
    </source>
</reference>
<dbReference type="eggNOG" id="COG0563">
    <property type="taxonomic scope" value="Bacteria"/>
</dbReference>
<evidence type="ECO:0000313" key="2">
    <source>
        <dbReference type="Proteomes" id="UP000008720"/>
    </source>
</evidence>
<dbReference type="AlphaFoldDB" id="E4TLW9"/>
<dbReference type="STRING" id="643867.Ftrac_0249"/>
<dbReference type="HOGENOM" id="CLU_2035290_0_0_10"/>
<dbReference type="EMBL" id="CP002349">
    <property type="protein sequence ID" value="ADR20260.1"/>
    <property type="molecule type" value="Genomic_DNA"/>
</dbReference>
<dbReference type="Gene3D" id="3.40.50.300">
    <property type="entry name" value="P-loop containing nucleotide triphosphate hydrolases"/>
    <property type="match status" value="1"/>
</dbReference>
<dbReference type="KEGG" id="mtt:Ftrac_0249"/>
<sequence length="121" mass="14168">MKLLLFYGPPSINLIEKVRNIISYNTIIINTVDLLREQLIIEKELSQQIIEGKTIPNSKIIELLWGAIKIKSKKNIENCLVFGFPLNIEQLKSCKYLYSVSNIDDIYLFFLVKMYLRLKMI</sequence>
<keyword evidence="2" id="KW-1185">Reference proteome</keyword>
<dbReference type="GO" id="GO:0016301">
    <property type="term" value="F:kinase activity"/>
    <property type="evidence" value="ECO:0007669"/>
    <property type="project" value="UniProtKB-KW"/>
</dbReference>
<proteinExistence type="predicted"/>
<dbReference type="RefSeq" id="WP_013452411.1">
    <property type="nucleotide sequence ID" value="NC_014759.1"/>
</dbReference>
<protein>
    <submittedName>
        <fullName evidence="1">Nucleoside-triphosphate--adenylate kinase</fullName>
    </submittedName>
</protein>
<evidence type="ECO:0000313" key="1">
    <source>
        <dbReference type="EMBL" id="ADR20260.1"/>
    </source>
</evidence>
<keyword evidence="1" id="KW-0418">Kinase</keyword>
<name>E4TLW9_MARTH</name>
<accession>E4TLW9</accession>
<keyword evidence="1" id="KW-0808">Transferase</keyword>
<dbReference type="InterPro" id="IPR027417">
    <property type="entry name" value="P-loop_NTPase"/>
</dbReference>